<feature type="transmembrane region" description="Helical" evidence="2">
    <location>
        <begin position="61"/>
        <end position="81"/>
    </location>
</feature>
<dbReference type="PANTHER" id="PTHR38794">
    <property type="entry name" value="INTEGRAL MEMBRANE PROTEIN"/>
    <property type="match status" value="1"/>
</dbReference>
<dbReference type="EMBL" id="CAUWAG010000004">
    <property type="protein sequence ID" value="CAJ2502235.1"/>
    <property type="molecule type" value="Genomic_DNA"/>
</dbReference>
<evidence type="ECO:0000259" key="3">
    <source>
        <dbReference type="Pfam" id="PF20684"/>
    </source>
</evidence>
<dbReference type="Proteomes" id="UP001295740">
    <property type="component" value="Unassembled WGS sequence"/>
</dbReference>
<evidence type="ECO:0000256" key="2">
    <source>
        <dbReference type="SAM" id="Phobius"/>
    </source>
</evidence>
<feature type="domain" description="Rhodopsin" evidence="3">
    <location>
        <begin position="34"/>
        <end position="225"/>
    </location>
</feature>
<keyword evidence="2" id="KW-1133">Transmembrane helix</keyword>
<feature type="transmembrane region" description="Helical" evidence="2">
    <location>
        <begin position="93"/>
        <end position="111"/>
    </location>
</feature>
<dbReference type="AlphaFoldDB" id="A0AAI8VC59"/>
<feature type="region of interest" description="Disordered" evidence="1">
    <location>
        <begin position="289"/>
        <end position="310"/>
    </location>
</feature>
<keyword evidence="2" id="KW-0812">Transmembrane</keyword>
<evidence type="ECO:0000256" key="1">
    <source>
        <dbReference type="SAM" id="MobiDB-lite"/>
    </source>
</evidence>
<keyword evidence="5" id="KW-1185">Reference proteome</keyword>
<accession>A0AAI8VC59</accession>
<dbReference type="Pfam" id="PF20684">
    <property type="entry name" value="Fung_rhodopsin"/>
    <property type="match status" value="1"/>
</dbReference>
<protein>
    <submittedName>
        <fullName evidence="4">Uu.00g096290.m01.CDS01</fullName>
    </submittedName>
</protein>
<feature type="transmembrane region" description="Helical" evidence="2">
    <location>
        <begin position="205"/>
        <end position="224"/>
    </location>
</feature>
<proteinExistence type="predicted"/>
<dbReference type="InterPro" id="IPR049326">
    <property type="entry name" value="Rhodopsin_dom_fungi"/>
</dbReference>
<organism evidence="4 5">
    <name type="scientific">Anthostomella pinea</name>
    <dbReference type="NCBI Taxonomy" id="933095"/>
    <lineage>
        <taxon>Eukaryota</taxon>
        <taxon>Fungi</taxon>
        <taxon>Dikarya</taxon>
        <taxon>Ascomycota</taxon>
        <taxon>Pezizomycotina</taxon>
        <taxon>Sordariomycetes</taxon>
        <taxon>Xylariomycetidae</taxon>
        <taxon>Xylariales</taxon>
        <taxon>Xylariaceae</taxon>
        <taxon>Anthostomella</taxon>
    </lineage>
</organism>
<sequence>MALTLRRSFGNDNSTTGSEIFGLGKSVTLLVPESRIFGKDIEDLSVHDLSVGFKLEYAKELLFLLSVGFAKLSVCSSLLALSPDRNHRNITHALGLFIGLWIVTSLLTTAFRCETMDPWDGGNPSHAYLKYQCITDIITDAMLIVLPIGIIFPLHMPFKTRATVLTFFSSRLLVIAATVCQLVYLPRLFEENYTLRAFPYYLSTQLVQLFGISTACVIYFWPFLRSLSTGQMWANNTTFPSKYALSKLSVPNRSGQHVSPGSPTAKDRSRRDYMKITAENIVTLTVRAPGPEQDVSEGMHRYKQSWNNVP</sequence>
<name>A0AAI8VC59_9PEZI</name>
<evidence type="ECO:0000313" key="4">
    <source>
        <dbReference type="EMBL" id="CAJ2502235.1"/>
    </source>
</evidence>
<comment type="caution">
    <text evidence="4">The sequence shown here is derived from an EMBL/GenBank/DDBJ whole genome shotgun (WGS) entry which is preliminary data.</text>
</comment>
<feature type="region of interest" description="Disordered" evidence="1">
    <location>
        <begin position="251"/>
        <end position="270"/>
    </location>
</feature>
<feature type="transmembrane region" description="Helical" evidence="2">
    <location>
        <begin position="164"/>
        <end position="185"/>
    </location>
</feature>
<feature type="compositionally biased region" description="Polar residues" evidence="1">
    <location>
        <begin position="251"/>
        <end position="262"/>
    </location>
</feature>
<feature type="transmembrane region" description="Helical" evidence="2">
    <location>
        <begin position="131"/>
        <end position="152"/>
    </location>
</feature>
<reference evidence="4" key="1">
    <citation type="submission" date="2023-10" db="EMBL/GenBank/DDBJ databases">
        <authorList>
            <person name="Hackl T."/>
        </authorList>
    </citation>
    <scope>NUCLEOTIDE SEQUENCE</scope>
</reference>
<gene>
    <name evidence="4" type="ORF">KHLLAP_LOCUS2703</name>
</gene>
<keyword evidence="2" id="KW-0472">Membrane</keyword>
<dbReference type="PANTHER" id="PTHR38794:SF1">
    <property type="entry name" value="INTEGRAL MEMBRANE PROTEIN"/>
    <property type="match status" value="1"/>
</dbReference>
<evidence type="ECO:0000313" key="5">
    <source>
        <dbReference type="Proteomes" id="UP001295740"/>
    </source>
</evidence>